<keyword evidence="1" id="KW-0812">Transmembrane</keyword>
<dbReference type="eggNOG" id="ENOG502RHYB">
    <property type="taxonomic scope" value="Eukaryota"/>
</dbReference>
<dbReference type="OrthoDB" id="10607276at2759"/>
<protein>
    <submittedName>
        <fullName evidence="2">Uncharacterized protein</fullName>
    </submittedName>
</protein>
<organism evidence="2 3">
    <name type="scientific">Dictyostelium purpureum</name>
    <name type="common">Slime mold</name>
    <dbReference type="NCBI Taxonomy" id="5786"/>
    <lineage>
        <taxon>Eukaryota</taxon>
        <taxon>Amoebozoa</taxon>
        <taxon>Evosea</taxon>
        <taxon>Eumycetozoa</taxon>
        <taxon>Dictyostelia</taxon>
        <taxon>Dictyosteliales</taxon>
        <taxon>Dictyosteliaceae</taxon>
        <taxon>Dictyostelium</taxon>
    </lineage>
</organism>
<evidence type="ECO:0000313" key="3">
    <source>
        <dbReference type="Proteomes" id="UP000001064"/>
    </source>
</evidence>
<evidence type="ECO:0000256" key="1">
    <source>
        <dbReference type="SAM" id="Phobius"/>
    </source>
</evidence>
<proteinExistence type="predicted"/>
<dbReference type="OMA" id="IVEVEIN"/>
<feature type="transmembrane region" description="Helical" evidence="1">
    <location>
        <begin position="134"/>
        <end position="159"/>
    </location>
</feature>
<evidence type="ECO:0000313" key="2">
    <source>
        <dbReference type="EMBL" id="EGC29798.1"/>
    </source>
</evidence>
<keyword evidence="1" id="KW-0472">Membrane</keyword>
<keyword evidence="1" id="KW-1133">Transmembrane helix</keyword>
<accession>F1A1Y8</accession>
<dbReference type="KEGG" id="dpp:DICPUDRAFT_158583"/>
<gene>
    <name evidence="2" type="ORF">DICPUDRAFT_158583</name>
</gene>
<name>F1A1Y8_DICPU</name>
<dbReference type="GeneID" id="10504993"/>
<dbReference type="AlphaFoldDB" id="F1A1Y8"/>
<keyword evidence="3" id="KW-1185">Reference proteome</keyword>
<dbReference type="Proteomes" id="UP000001064">
    <property type="component" value="Unassembled WGS sequence"/>
</dbReference>
<dbReference type="FunCoup" id="F1A1Y8">
    <property type="interactions" value="722"/>
</dbReference>
<dbReference type="VEuPathDB" id="AmoebaDB:DICPUDRAFT_158583"/>
<reference evidence="3" key="1">
    <citation type="journal article" date="2011" name="Genome Biol.">
        <title>Comparative genomics of the social amoebae Dictyostelium discoideum and Dictyostelium purpureum.</title>
        <authorList>
            <consortium name="US DOE Joint Genome Institute (JGI-PGF)"/>
            <person name="Sucgang R."/>
            <person name="Kuo A."/>
            <person name="Tian X."/>
            <person name="Salerno W."/>
            <person name="Parikh A."/>
            <person name="Feasley C.L."/>
            <person name="Dalin E."/>
            <person name="Tu H."/>
            <person name="Huang E."/>
            <person name="Barry K."/>
            <person name="Lindquist E."/>
            <person name="Shapiro H."/>
            <person name="Bruce D."/>
            <person name="Schmutz J."/>
            <person name="Salamov A."/>
            <person name="Fey P."/>
            <person name="Gaudet P."/>
            <person name="Anjard C."/>
            <person name="Babu M.M."/>
            <person name="Basu S."/>
            <person name="Bushmanova Y."/>
            <person name="van der Wel H."/>
            <person name="Katoh-Kurasawa M."/>
            <person name="Dinh C."/>
            <person name="Coutinho P.M."/>
            <person name="Saito T."/>
            <person name="Elias M."/>
            <person name="Schaap P."/>
            <person name="Kay R.R."/>
            <person name="Henrissat B."/>
            <person name="Eichinger L."/>
            <person name="Rivero F."/>
            <person name="Putnam N.H."/>
            <person name="West C.M."/>
            <person name="Loomis W.F."/>
            <person name="Chisholm R.L."/>
            <person name="Shaulsky G."/>
            <person name="Strassmann J.E."/>
            <person name="Queller D.C."/>
            <person name="Kuspa A."/>
            <person name="Grigoriev I.V."/>
        </authorList>
    </citation>
    <scope>NUCLEOTIDE SEQUENCE [LARGE SCALE GENOMIC DNA]</scope>
    <source>
        <strain evidence="3">QSDP1</strain>
    </source>
</reference>
<sequence length="197" mass="22550">MLSRTSKLFSTLKKCNGFARRSYGAAVKSAGGAYPDTPGPDAEIVEVEINYGDAIYSYKHQNFVMDPNDINEAVEHMQTLIHAKTHHHHNHGPNCNHDHDHDHHDDHHHHVDPNEIEDVMPRGFFLNKPPGLPFPIPVSLFVLALAGPVIAGMIASYVFDKEEKEEMDRYKENYYRENPEFKELVDKLTKKEYPLSH</sequence>
<dbReference type="InParanoid" id="F1A1Y8"/>
<dbReference type="RefSeq" id="XP_003293684.1">
    <property type="nucleotide sequence ID" value="XM_003293636.1"/>
</dbReference>
<dbReference type="EMBL" id="GL871391">
    <property type="protein sequence ID" value="EGC29798.1"/>
    <property type="molecule type" value="Genomic_DNA"/>
</dbReference>